<dbReference type="SUPFAM" id="SSF55729">
    <property type="entry name" value="Acyl-CoA N-acyltransferases (Nat)"/>
    <property type="match status" value="1"/>
</dbReference>
<proteinExistence type="predicted"/>
<name>A0A1D9QGC9_SCLS1</name>
<dbReference type="InterPro" id="IPR016181">
    <property type="entry name" value="Acyl_CoA_acyltransferase"/>
</dbReference>
<dbReference type="VEuPathDB" id="FungiDB:sscle_12g087760"/>
<evidence type="ECO:0000259" key="2">
    <source>
        <dbReference type="Pfam" id="PF00583"/>
    </source>
</evidence>
<dbReference type="Gene3D" id="3.40.630.30">
    <property type="match status" value="1"/>
</dbReference>
<accession>A0A1D9QGC9</accession>
<dbReference type="OrthoDB" id="508139at2759"/>
<feature type="region of interest" description="Disordered" evidence="1">
    <location>
        <begin position="231"/>
        <end position="295"/>
    </location>
</feature>
<feature type="domain" description="N-acetyltransferase" evidence="2">
    <location>
        <begin position="88"/>
        <end position="140"/>
    </location>
</feature>
<evidence type="ECO:0000256" key="1">
    <source>
        <dbReference type="SAM" id="MobiDB-lite"/>
    </source>
</evidence>
<reference evidence="4" key="1">
    <citation type="journal article" date="2017" name="Genome Biol. Evol.">
        <title>The complete genome sequence of the phytopathogenic fungus Sclerotinia sclerotiorum reveals insights into the genome architecture of broad host range pathogens.</title>
        <authorList>
            <person name="Derbyshire M."/>
            <person name="Denton-Giles M."/>
            <person name="Hegedus D."/>
            <person name="Seifbarghy S."/>
            <person name="Rollins J."/>
            <person name="van Kan J."/>
            <person name="Seidl M.F."/>
            <person name="Faino L."/>
            <person name="Mbengue M."/>
            <person name="Navaud O."/>
            <person name="Raffaele S."/>
            <person name="Hammond-Kosack K."/>
            <person name="Heard S."/>
            <person name="Oliver R."/>
        </authorList>
    </citation>
    <scope>NUCLEOTIDE SEQUENCE [LARGE SCALE GENOMIC DNA]</scope>
    <source>
        <strain evidence="4">ATCC 18683 / 1980 / Ss-1</strain>
    </source>
</reference>
<dbReference type="InterPro" id="IPR000182">
    <property type="entry name" value="GNAT_dom"/>
</dbReference>
<dbReference type="EMBL" id="CP017825">
    <property type="protein sequence ID" value="APA14006.1"/>
    <property type="molecule type" value="Genomic_DNA"/>
</dbReference>
<dbReference type="Pfam" id="PF00583">
    <property type="entry name" value="Acetyltransf_1"/>
    <property type="match status" value="1"/>
</dbReference>
<dbReference type="GO" id="GO:0016747">
    <property type="term" value="F:acyltransferase activity, transferring groups other than amino-acyl groups"/>
    <property type="evidence" value="ECO:0007669"/>
    <property type="project" value="InterPro"/>
</dbReference>
<dbReference type="CDD" id="cd04301">
    <property type="entry name" value="NAT_SF"/>
    <property type="match status" value="1"/>
</dbReference>
<gene>
    <name evidence="3" type="ORF">sscle_12g087760</name>
</gene>
<evidence type="ECO:0000313" key="4">
    <source>
        <dbReference type="Proteomes" id="UP000177798"/>
    </source>
</evidence>
<dbReference type="Proteomes" id="UP000177798">
    <property type="component" value="Chromosome 12"/>
</dbReference>
<sequence>MDSSLSISCDIYDLYEPDGLLASEEVIVKGQTDHGVVCKMIGNLVYRVNAVRSGFEKTMDHICTETSILLTNTLFDEQAKLRKTWICGARKGSQIWDSRLDEGDFLMIENVEVAKAYRRMGLGTSTISQLLQQLKIRNIQWVFTHWGYGKDKETETGSEEREGVIAFWKALGFRRIGLSHLFCYAMADDDISRKLAIDDDNYSSETSYSTEYDSTRISSVESCEITSEFTRENSSQLKSDRSSPVDIDSQSDPDRDEVRKTKESELVPEVDNLSEDLNSPSEENRGIVGMFSWDW</sequence>
<organism evidence="3 4">
    <name type="scientific">Sclerotinia sclerotiorum (strain ATCC 18683 / 1980 / Ss-1)</name>
    <name type="common">White mold</name>
    <name type="synonym">Whetzelinia sclerotiorum</name>
    <dbReference type="NCBI Taxonomy" id="665079"/>
    <lineage>
        <taxon>Eukaryota</taxon>
        <taxon>Fungi</taxon>
        <taxon>Dikarya</taxon>
        <taxon>Ascomycota</taxon>
        <taxon>Pezizomycotina</taxon>
        <taxon>Leotiomycetes</taxon>
        <taxon>Helotiales</taxon>
        <taxon>Sclerotiniaceae</taxon>
        <taxon>Sclerotinia</taxon>
    </lineage>
</organism>
<dbReference type="AlphaFoldDB" id="A0A1D9QGC9"/>
<protein>
    <recommendedName>
        <fullName evidence="2">N-acetyltransferase domain-containing protein</fullName>
    </recommendedName>
</protein>
<evidence type="ECO:0000313" key="3">
    <source>
        <dbReference type="EMBL" id="APA14006.1"/>
    </source>
</evidence>
<feature type="compositionally biased region" description="Basic and acidic residues" evidence="1">
    <location>
        <begin position="252"/>
        <end position="265"/>
    </location>
</feature>